<proteinExistence type="predicted"/>
<dbReference type="EMBL" id="KK105349">
    <property type="protein sequence ID" value="KIY92751.1"/>
    <property type="molecule type" value="Genomic_DNA"/>
</dbReference>
<sequence>MAPPRSDAPAAAAAAPKAKAALPTEMKRDRPGIAVEPLPKRPVRGPRLTLSYLLRLAAWELLPERPPKRIYRPPAEYAVENGKVYFSDGMDEDYEPNLFTKALAVVSLGLYIGIPQILLTLFVLCFFYPWARLALLLVSGSAFLPLRPLAWRRVLGSYLFLTWRRYFKFSFVFDESLNAYKDYVIAQFPHGAFPVRCRGRPRAAADRGDRRGRVGRAAGCVCGSAA</sequence>
<name>A0A0D2LSI7_9CHLO</name>
<evidence type="ECO:0000313" key="3">
    <source>
        <dbReference type="EMBL" id="KIY92751.1"/>
    </source>
</evidence>
<organism evidence="3 4">
    <name type="scientific">Monoraphidium neglectum</name>
    <dbReference type="NCBI Taxonomy" id="145388"/>
    <lineage>
        <taxon>Eukaryota</taxon>
        <taxon>Viridiplantae</taxon>
        <taxon>Chlorophyta</taxon>
        <taxon>core chlorophytes</taxon>
        <taxon>Chlorophyceae</taxon>
        <taxon>CS clade</taxon>
        <taxon>Sphaeropleales</taxon>
        <taxon>Selenastraceae</taxon>
        <taxon>Monoraphidium</taxon>
    </lineage>
</organism>
<reference evidence="3 4" key="1">
    <citation type="journal article" date="2013" name="BMC Genomics">
        <title>Reconstruction of the lipid metabolism for the microalga Monoraphidium neglectum from its genome sequence reveals characteristics suitable for biofuel production.</title>
        <authorList>
            <person name="Bogen C."/>
            <person name="Al-Dilaimi A."/>
            <person name="Albersmeier A."/>
            <person name="Wichmann J."/>
            <person name="Grundmann M."/>
            <person name="Rupp O."/>
            <person name="Lauersen K.J."/>
            <person name="Blifernez-Klassen O."/>
            <person name="Kalinowski J."/>
            <person name="Goesmann A."/>
            <person name="Mussgnug J.H."/>
            <person name="Kruse O."/>
        </authorList>
    </citation>
    <scope>NUCLEOTIDE SEQUENCE [LARGE SCALE GENOMIC DNA]</scope>
    <source>
        <strain evidence="3 4">SAG 48.87</strain>
    </source>
</reference>
<keyword evidence="2" id="KW-0472">Membrane</keyword>
<dbReference type="Proteomes" id="UP000054498">
    <property type="component" value="Unassembled WGS sequence"/>
</dbReference>
<keyword evidence="2" id="KW-1133">Transmembrane helix</keyword>
<feature type="transmembrane region" description="Helical" evidence="2">
    <location>
        <begin position="108"/>
        <end position="130"/>
    </location>
</feature>
<evidence type="ECO:0000256" key="1">
    <source>
        <dbReference type="SAM" id="MobiDB-lite"/>
    </source>
</evidence>
<feature type="region of interest" description="Disordered" evidence="1">
    <location>
        <begin position="1"/>
        <end position="23"/>
    </location>
</feature>
<keyword evidence="2" id="KW-0812">Transmembrane</keyword>
<protein>
    <submittedName>
        <fullName evidence="3">Uncharacterized protein</fullName>
    </submittedName>
</protein>
<gene>
    <name evidence="3" type="ORF">MNEG_15213</name>
</gene>
<dbReference type="AlphaFoldDB" id="A0A0D2LSI7"/>
<evidence type="ECO:0000313" key="4">
    <source>
        <dbReference type="Proteomes" id="UP000054498"/>
    </source>
</evidence>
<dbReference type="KEGG" id="mng:MNEG_15213"/>
<dbReference type="GeneID" id="25732852"/>
<dbReference type="RefSeq" id="XP_013891771.1">
    <property type="nucleotide sequence ID" value="XM_014036317.1"/>
</dbReference>
<evidence type="ECO:0000256" key="2">
    <source>
        <dbReference type="SAM" id="Phobius"/>
    </source>
</evidence>
<feature type="compositionally biased region" description="Low complexity" evidence="1">
    <location>
        <begin position="8"/>
        <end position="21"/>
    </location>
</feature>
<accession>A0A0D2LSI7</accession>
<keyword evidence="4" id="KW-1185">Reference proteome</keyword>